<feature type="compositionally biased region" description="Basic and acidic residues" evidence="3">
    <location>
        <begin position="261"/>
        <end position="278"/>
    </location>
</feature>
<evidence type="ECO:0000256" key="2">
    <source>
        <dbReference type="ARBA" id="ARBA00022737"/>
    </source>
</evidence>
<dbReference type="Gene3D" id="3.80.10.10">
    <property type="entry name" value="Ribonuclease Inhibitor"/>
    <property type="match status" value="3"/>
</dbReference>
<dbReference type="AlphaFoldDB" id="W5NBE6"/>
<dbReference type="Pfam" id="PF12799">
    <property type="entry name" value="LRR_4"/>
    <property type="match status" value="1"/>
</dbReference>
<sequence>MAGKKLEGDAAVLLENASAPGVPVAFRSREDHAASPERLDLDGMNATVCPLLEGEERLRLLNFQHNQISRIQQLSHLRRLIFLDLYDNRIGEISGLSALTSLRVLMLGKNRITRISNLENLTKLDVLDLHGNQISKLENLSHLAELRVLNLAGNCIACVENLRGLDSLTELNLRRNCITTVTDVDCLPCLQRLFLSCNNITSFDDLTCLGDSRSLSEVTLDGNPVAQETWYKQTALRYMVQLRQLDMKRITEEERRMASVLARKEDEKKRESHKQAVHKEKRRLAIRNAAQQWEAQAVKHGFKACLELPAQDCVKQEVSPEHSPGQLNGIAPHVSQEELRLAEATVGAGVQSLSLSDSHLAELDGDTLRLFGPGALEALERGWGVQTAGAVTAIAFRYIDFDTIVPTLPRIRVKFPNVRHLIFSNSNISRLPQLAALAQVRRLDQLTVHPEGNPVVSLGLWRSFAIYRLNHFNLQRINGLEVTMNDVITAERLFGTLGHIAATETPHYRLLLLLEESRKRQLQFLLEGRGRRAGLSPEELRDNGKALGEGLSRALFNYPSRDTGADSTEEAFSDGPVKTQVCREFVSGLVKRAADTNLKAESLHKLWPSLFVELVRDSVLDMWGRPAYRQACLQRISQPQ</sequence>
<dbReference type="Bgee" id="ENSLOCG00000014584">
    <property type="expression patterns" value="Expressed in brain and 8 other cell types or tissues"/>
</dbReference>
<dbReference type="SUPFAM" id="SSF52058">
    <property type="entry name" value="L domain-like"/>
    <property type="match status" value="1"/>
</dbReference>
<keyword evidence="2" id="KW-0677">Repeat</keyword>
<dbReference type="PANTHER" id="PTHR45973">
    <property type="entry name" value="PROTEIN PHOSPHATASE 1 REGULATORY SUBUNIT SDS22-RELATED"/>
    <property type="match status" value="1"/>
</dbReference>
<dbReference type="InterPro" id="IPR001611">
    <property type="entry name" value="Leu-rich_rpt"/>
</dbReference>
<protein>
    <submittedName>
        <fullName evidence="4">Leucine rich repeat containing 49</fullName>
    </submittedName>
</protein>
<keyword evidence="5" id="KW-1185">Reference proteome</keyword>
<dbReference type="EMBL" id="AHAT01004973">
    <property type="status" value="NOT_ANNOTATED_CDS"/>
    <property type="molecule type" value="Genomic_DNA"/>
</dbReference>
<organism evidence="4 5">
    <name type="scientific">Lepisosteus oculatus</name>
    <name type="common">Spotted gar</name>
    <dbReference type="NCBI Taxonomy" id="7918"/>
    <lineage>
        <taxon>Eukaryota</taxon>
        <taxon>Metazoa</taxon>
        <taxon>Chordata</taxon>
        <taxon>Craniata</taxon>
        <taxon>Vertebrata</taxon>
        <taxon>Euteleostomi</taxon>
        <taxon>Actinopterygii</taxon>
        <taxon>Neopterygii</taxon>
        <taxon>Holostei</taxon>
        <taxon>Semionotiformes</taxon>
        <taxon>Lepisosteidae</taxon>
        <taxon>Lepisosteus</taxon>
    </lineage>
</organism>
<dbReference type="InterPro" id="IPR025875">
    <property type="entry name" value="Leu-rich_rpt_4"/>
</dbReference>
<dbReference type="EMBL" id="AHAT01004969">
    <property type="status" value="NOT_ANNOTATED_CDS"/>
    <property type="molecule type" value="Genomic_DNA"/>
</dbReference>
<feature type="region of interest" description="Disordered" evidence="3">
    <location>
        <begin position="261"/>
        <end position="280"/>
    </location>
</feature>
<dbReference type="Ensembl" id="ENSLOCT00000017987.1">
    <property type="protein sequence ID" value="ENSLOCP00000017955.1"/>
    <property type="gene ID" value="ENSLOCG00000014584.1"/>
</dbReference>
<reference evidence="4" key="2">
    <citation type="submission" date="2025-08" db="UniProtKB">
        <authorList>
            <consortium name="Ensembl"/>
        </authorList>
    </citation>
    <scope>IDENTIFICATION</scope>
</reference>
<dbReference type="InterPro" id="IPR003591">
    <property type="entry name" value="Leu-rich_rpt_typical-subtyp"/>
</dbReference>
<dbReference type="PROSITE" id="PS51450">
    <property type="entry name" value="LRR"/>
    <property type="match status" value="7"/>
</dbReference>
<evidence type="ECO:0000256" key="3">
    <source>
        <dbReference type="SAM" id="MobiDB-lite"/>
    </source>
</evidence>
<name>W5NBE6_LEPOC</name>
<dbReference type="GeneTree" id="ENSGT00940000157011"/>
<keyword evidence="1" id="KW-0433">Leucine-rich repeat</keyword>
<dbReference type="HOGENOM" id="CLU_019309_0_0_1"/>
<dbReference type="InterPro" id="IPR050576">
    <property type="entry name" value="Cilia_flagella_integrity"/>
</dbReference>
<evidence type="ECO:0000313" key="4">
    <source>
        <dbReference type="Ensembl" id="ENSLOCP00000017955.1"/>
    </source>
</evidence>
<accession>W5NBE6</accession>
<proteinExistence type="predicted"/>
<dbReference type="EMBL" id="AHAT01004971">
    <property type="status" value="NOT_ANNOTATED_CDS"/>
    <property type="molecule type" value="Genomic_DNA"/>
</dbReference>
<dbReference type="EMBL" id="AHAT01004967">
    <property type="status" value="NOT_ANNOTATED_CDS"/>
    <property type="molecule type" value="Genomic_DNA"/>
</dbReference>
<dbReference type="EMBL" id="AHAT01004968">
    <property type="status" value="NOT_ANNOTATED_CDS"/>
    <property type="molecule type" value="Genomic_DNA"/>
</dbReference>
<dbReference type="EMBL" id="AHAT01004970">
    <property type="status" value="NOT_ANNOTATED_CDS"/>
    <property type="molecule type" value="Genomic_DNA"/>
</dbReference>
<evidence type="ECO:0000313" key="5">
    <source>
        <dbReference type="Proteomes" id="UP000018468"/>
    </source>
</evidence>
<dbReference type="Pfam" id="PF14580">
    <property type="entry name" value="LRR_9"/>
    <property type="match status" value="1"/>
</dbReference>
<dbReference type="InterPro" id="IPR032675">
    <property type="entry name" value="LRR_dom_sf"/>
</dbReference>
<evidence type="ECO:0000256" key="1">
    <source>
        <dbReference type="ARBA" id="ARBA00022614"/>
    </source>
</evidence>
<reference evidence="4" key="3">
    <citation type="submission" date="2025-09" db="UniProtKB">
        <authorList>
            <consortium name="Ensembl"/>
        </authorList>
    </citation>
    <scope>IDENTIFICATION</scope>
</reference>
<dbReference type="SMART" id="SM00369">
    <property type="entry name" value="LRR_TYP"/>
    <property type="match status" value="6"/>
</dbReference>
<reference evidence="5" key="1">
    <citation type="submission" date="2011-12" db="EMBL/GenBank/DDBJ databases">
        <title>The Draft Genome of Lepisosteus oculatus.</title>
        <authorList>
            <consortium name="The Broad Institute Genome Assembly &amp; Analysis Group"/>
            <consortium name="Computational R&amp;D Group"/>
            <consortium name="and Sequencing Platform"/>
            <person name="Di Palma F."/>
            <person name="Alfoldi J."/>
            <person name="Johnson J."/>
            <person name="Berlin A."/>
            <person name="Gnerre S."/>
            <person name="Jaffe D."/>
            <person name="MacCallum I."/>
            <person name="Young S."/>
            <person name="Walker B.J."/>
            <person name="Lander E.S."/>
            <person name="Lindblad-Toh K."/>
        </authorList>
    </citation>
    <scope>NUCLEOTIDE SEQUENCE [LARGE SCALE GENOMIC DNA]</scope>
</reference>
<dbReference type="PANTHER" id="PTHR45973:SF8">
    <property type="entry name" value="LEUCINE-RICH REPEAT-CONTAINING PROTEIN 49"/>
    <property type="match status" value="1"/>
</dbReference>
<dbReference type="SMART" id="SM00365">
    <property type="entry name" value="LRR_SD22"/>
    <property type="match status" value="7"/>
</dbReference>
<dbReference type="EMBL" id="AHAT01004972">
    <property type="status" value="NOT_ANNOTATED_CDS"/>
    <property type="molecule type" value="Genomic_DNA"/>
</dbReference>
<dbReference type="Proteomes" id="UP000018468">
    <property type="component" value="Linkage group LG3"/>
</dbReference>
<dbReference type="EMBL" id="AHAT01004974">
    <property type="status" value="NOT_ANNOTATED_CDS"/>
    <property type="molecule type" value="Genomic_DNA"/>
</dbReference>